<feature type="transmembrane region" description="Helical" evidence="10">
    <location>
        <begin position="37"/>
        <end position="57"/>
    </location>
</feature>
<evidence type="ECO:0000256" key="10">
    <source>
        <dbReference type="SAM" id="Phobius"/>
    </source>
</evidence>
<dbReference type="InterPro" id="IPR037185">
    <property type="entry name" value="EmrE-like"/>
</dbReference>
<dbReference type="GO" id="GO:0015199">
    <property type="term" value="F:amino-acid betaine transmembrane transporter activity"/>
    <property type="evidence" value="ECO:0007669"/>
    <property type="project" value="TreeGrafter"/>
</dbReference>
<evidence type="ECO:0000256" key="7">
    <source>
        <dbReference type="ARBA" id="ARBA00022989"/>
    </source>
</evidence>
<keyword evidence="8 10" id="KW-0472">Membrane</keyword>
<dbReference type="PANTHER" id="PTHR30561:SF2">
    <property type="entry name" value="SPERMIDINE EXPORT PROTEIN MDTJ"/>
    <property type="match status" value="1"/>
</dbReference>
<keyword evidence="4" id="KW-1003">Cell membrane</keyword>
<dbReference type="EMBL" id="SIXC01000003">
    <property type="protein sequence ID" value="TBH81029.1"/>
    <property type="molecule type" value="Genomic_DNA"/>
</dbReference>
<sequence length="143" mass="14838">MCATKPYHWLCLAGAILLEVAGTTVMKLSQGWQFVHAAALGLGCMWGAVALSYYLLAKAVTGLPVGVSFAFWEGLGLTCITLCGVLLLDEAFTLRRALGLLCVLAGALLVHHGTGNGEPGVARERLNGAALADDLAEPDVGSL</sequence>
<comment type="subcellular location">
    <subcellularLocation>
        <location evidence="1">Cell inner membrane</location>
        <topology evidence="1">Multi-pass membrane protein</topology>
    </subcellularLocation>
    <subcellularLocation>
        <location evidence="9">Cell membrane</location>
        <topology evidence="9">Multi-pass membrane protein</topology>
    </subcellularLocation>
</comment>
<evidence type="ECO:0000313" key="11">
    <source>
        <dbReference type="EMBL" id="TBH81029.1"/>
    </source>
</evidence>
<dbReference type="Proteomes" id="UP000292919">
    <property type="component" value="Unassembled WGS sequence"/>
</dbReference>
<protein>
    <recommendedName>
        <fullName evidence="3">Spermidine export protein MdtJ</fullName>
    </recommendedName>
</protein>
<dbReference type="GO" id="GO:0015297">
    <property type="term" value="F:antiporter activity"/>
    <property type="evidence" value="ECO:0007669"/>
    <property type="project" value="TreeGrafter"/>
</dbReference>
<evidence type="ECO:0000256" key="4">
    <source>
        <dbReference type="ARBA" id="ARBA00022475"/>
    </source>
</evidence>
<keyword evidence="12" id="KW-1185">Reference proteome</keyword>
<evidence type="ECO:0000256" key="9">
    <source>
        <dbReference type="RuleBase" id="RU003942"/>
    </source>
</evidence>
<evidence type="ECO:0000256" key="1">
    <source>
        <dbReference type="ARBA" id="ARBA00004429"/>
    </source>
</evidence>
<comment type="subunit">
    <text evidence="2">Forms a complex with MdtI.</text>
</comment>
<dbReference type="Pfam" id="PF00893">
    <property type="entry name" value="Multi_Drug_Res"/>
    <property type="match status" value="1"/>
</dbReference>
<evidence type="ECO:0000256" key="5">
    <source>
        <dbReference type="ARBA" id="ARBA00022519"/>
    </source>
</evidence>
<dbReference type="GO" id="GO:0015220">
    <property type="term" value="F:choline transmembrane transporter activity"/>
    <property type="evidence" value="ECO:0007669"/>
    <property type="project" value="TreeGrafter"/>
</dbReference>
<proteinExistence type="inferred from homology"/>
<keyword evidence="7 10" id="KW-1133">Transmembrane helix</keyword>
<dbReference type="PANTHER" id="PTHR30561">
    <property type="entry name" value="SMR FAMILY PROTON-DEPENDENT DRUG EFFLUX TRANSPORTER SUGE"/>
    <property type="match status" value="1"/>
</dbReference>
<dbReference type="Gene3D" id="1.10.3730.20">
    <property type="match status" value="1"/>
</dbReference>
<gene>
    <name evidence="11" type="ORF">EB812_02750</name>
</gene>
<dbReference type="InterPro" id="IPR045324">
    <property type="entry name" value="Small_multidrug_res"/>
</dbReference>
<feature type="transmembrane region" description="Helical" evidence="10">
    <location>
        <begin position="69"/>
        <end position="88"/>
    </location>
</feature>
<comment type="caution">
    <text evidence="11">The sequence shown here is derived from an EMBL/GenBank/DDBJ whole genome shotgun (WGS) entry which is preliminary data.</text>
</comment>
<evidence type="ECO:0000256" key="2">
    <source>
        <dbReference type="ARBA" id="ARBA00011358"/>
    </source>
</evidence>
<organism evidence="11 12">
    <name type="scientific">Desulfovibrio legallii</name>
    <dbReference type="NCBI Taxonomy" id="571438"/>
    <lineage>
        <taxon>Bacteria</taxon>
        <taxon>Pseudomonadati</taxon>
        <taxon>Thermodesulfobacteriota</taxon>
        <taxon>Desulfovibrionia</taxon>
        <taxon>Desulfovibrionales</taxon>
        <taxon>Desulfovibrionaceae</taxon>
        <taxon>Desulfovibrio</taxon>
    </lineage>
</organism>
<comment type="similarity">
    <text evidence="9">Belongs to the drug/metabolite transporter (DMT) superfamily. Small multidrug resistance (SMR) (TC 2.A.7.1) family.</text>
</comment>
<evidence type="ECO:0000256" key="8">
    <source>
        <dbReference type="ARBA" id="ARBA00023136"/>
    </source>
</evidence>
<keyword evidence="5" id="KW-0997">Cell inner membrane</keyword>
<dbReference type="GO" id="GO:0031460">
    <property type="term" value="P:glycine betaine transport"/>
    <property type="evidence" value="ECO:0007669"/>
    <property type="project" value="TreeGrafter"/>
</dbReference>
<dbReference type="GO" id="GO:1903711">
    <property type="term" value="P:spermidine transmembrane transport"/>
    <property type="evidence" value="ECO:0007669"/>
    <property type="project" value="TreeGrafter"/>
</dbReference>
<dbReference type="InterPro" id="IPR000390">
    <property type="entry name" value="Small_drug/metabolite_transptr"/>
</dbReference>
<name>A0A6H3FDF6_9BACT</name>
<dbReference type="RefSeq" id="WP_118230427.1">
    <property type="nucleotide sequence ID" value="NZ_DBFBQU010000191.1"/>
</dbReference>
<evidence type="ECO:0000313" key="12">
    <source>
        <dbReference type="Proteomes" id="UP000292919"/>
    </source>
</evidence>
<dbReference type="SUPFAM" id="SSF103481">
    <property type="entry name" value="Multidrug resistance efflux transporter EmrE"/>
    <property type="match status" value="1"/>
</dbReference>
<dbReference type="AlphaFoldDB" id="A0A6H3FDF6"/>
<reference evidence="11 12" key="1">
    <citation type="submission" date="2018-12" db="EMBL/GenBank/DDBJ databases">
        <title>First genome draft of Desulfovibrio legallis sp. nov.</title>
        <authorList>
            <person name="Ben Dhia O."/>
            <person name="Najjari A."/>
            <person name="Ferjani R."/>
            <person name="Fhoula I."/>
            <person name="Fardeau M.-L."/>
            <person name="Boudabbous A."/>
            <person name="Ouzari H.I."/>
        </authorList>
    </citation>
    <scope>NUCLEOTIDE SEQUENCE [LARGE SCALE GENOMIC DNA]</scope>
    <source>
        <strain evidence="11 12">H1T</strain>
    </source>
</reference>
<accession>A0A6H3FDF6</accession>
<keyword evidence="6 9" id="KW-0812">Transmembrane</keyword>
<dbReference type="GO" id="GO:0005886">
    <property type="term" value="C:plasma membrane"/>
    <property type="evidence" value="ECO:0007669"/>
    <property type="project" value="UniProtKB-SubCell"/>
</dbReference>
<evidence type="ECO:0000256" key="3">
    <source>
        <dbReference type="ARBA" id="ARBA00021112"/>
    </source>
</evidence>
<evidence type="ECO:0000256" key="6">
    <source>
        <dbReference type="ARBA" id="ARBA00022692"/>
    </source>
</evidence>